<dbReference type="Gene3D" id="1.10.150.240">
    <property type="entry name" value="Putative phosphatase, domain 2"/>
    <property type="match status" value="1"/>
</dbReference>
<evidence type="ECO:0000313" key="5">
    <source>
        <dbReference type="EMBL" id="MCK0195837.1"/>
    </source>
</evidence>
<evidence type="ECO:0000313" key="6">
    <source>
        <dbReference type="Proteomes" id="UP001203284"/>
    </source>
</evidence>
<dbReference type="PANTHER" id="PTHR46193:SF10">
    <property type="entry name" value="6-PHOSPHOGLUCONATE PHOSPHATASE"/>
    <property type="match status" value="1"/>
</dbReference>
<dbReference type="SFLD" id="SFLDG01129">
    <property type="entry name" value="C1.5:_HAD__Beta-PGM__Phosphata"/>
    <property type="match status" value="1"/>
</dbReference>
<dbReference type="InterPro" id="IPR023198">
    <property type="entry name" value="PGP-like_dom2"/>
</dbReference>
<gene>
    <name evidence="5" type="ORF">MWN34_02830</name>
</gene>
<reference evidence="5 6" key="1">
    <citation type="submission" date="2022-04" db="EMBL/GenBank/DDBJ databases">
        <authorList>
            <person name="Grouzdev D.S."/>
            <person name="Pantiukh K.S."/>
            <person name="Krutkina M.S."/>
        </authorList>
    </citation>
    <scope>NUCLEOTIDE SEQUENCE [LARGE SCALE GENOMIC DNA]</scope>
    <source>
        <strain evidence="5 6">6x-1</strain>
    </source>
</reference>
<dbReference type="InterPro" id="IPR051600">
    <property type="entry name" value="Beta-PGM-like"/>
</dbReference>
<name>A0ABT0D7A2_9HYPH</name>
<dbReference type="InterPro" id="IPR023214">
    <property type="entry name" value="HAD_sf"/>
</dbReference>
<dbReference type="PANTHER" id="PTHR46193">
    <property type="entry name" value="6-PHOSPHOGLUCONATE PHOSPHATASE"/>
    <property type="match status" value="1"/>
</dbReference>
<evidence type="ECO:0000256" key="2">
    <source>
        <dbReference type="ARBA" id="ARBA00006171"/>
    </source>
</evidence>
<dbReference type="Pfam" id="PF00702">
    <property type="entry name" value="Hydrolase"/>
    <property type="match status" value="1"/>
</dbReference>
<accession>A0ABT0D7A2</accession>
<dbReference type="SUPFAM" id="SSF56784">
    <property type="entry name" value="HAD-like"/>
    <property type="match status" value="1"/>
</dbReference>
<comment type="similarity">
    <text evidence="2">Belongs to the HAD-like hydrolase superfamily. CbbY/CbbZ/Gph/YieH family.</text>
</comment>
<keyword evidence="5" id="KW-0378">Hydrolase</keyword>
<sequence length="239" mass="25051">MSGEPFHPALVIFDCDGVLIDSEVISARALIAELAGHGVVVDLPFVARHFIGRAFPVILSDVAARFAVTLPPGFEEAYRTRLLAAFEAELEVMEGAAETVAALAVPFCLATSSSPARLARSLAISGLAPLFAGRSFTSSEVARGKPAPDLFLHAAARMGVDPAACLVVEDSAAGVEAGRRAGMRVWHFTGGSHMAYMPATMAEPAAPHRSVASFKAFRAQLPGLFQEETSVTHPVADPA</sequence>
<dbReference type="SFLD" id="SFLDS00003">
    <property type="entry name" value="Haloacid_Dehalogenase"/>
    <property type="match status" value="1"/>
</dbReference>
<dbReference type="InterPro" id="IPR036412">
    <property type="entry name" value="HAD-like_sf"/>
</dbReference>
<comment type="cofactor">
    <cofactor evidence="1">
        <name>Mg(2+)</name>
        <dbReference type="ChEBI" id="CHEBI:18420"/>
    </cofactor>
</comment>
<dbReference type="Proteomes" id="UP001203284">
    <property type="component" value="Unassembled WGS sequence"/>
</dbReference>
<dbReference type="NCBIfam" id="TIGR01509">
    <property type="entry name" value="HAD-SF-IA-v3"/>
    <property type="match status" value="1"/>
</dbReference>
<dbReference type="Gene3D" id="3.40.50.1000">
    <property type="entry name" value="HAD superfamily/HAD-like"/>
    <property type="match status" value="1"/>
</dbReference>
<evidence type="ECO:0000256" key="4">
    <source>
        <dbReference type="ARBA" id="ARBA00022842"/>
    </source>
</evidence>
<dbReference type="RefSeq" id="WP_247026279.1">
    <property type="nucleotide sequence ID" value="NZ_JALKCH010000002.1"/>
</dbReference>
<comment type="caution">
    <text evidence="5">The sequence shown here is derived from an EMBL/GenBank/DDBJ whole genome shotgun (WGS) entry which is preliminary data.</text>
</comment>
<keyword evidence="6" id="KW-1185">Reference proteome</keyword>
<protein>
    <submittedName>
        <fullName evidence="5">HAD family hydrolase</fullName>
    </submittedName>
</protein>
<dbReference type="EMBL" id="JALKCH010000002">
    <property type="protein sequence ID" value="MCK0195837.1"/>
    <property type="molecule type" value="Genomic_DNA"/>
</dbReference>
<dbReference type="CDD" id="cd07526">
    <property type="entry name" value="HAD_BPGM_like"/>
    <property type="match status" value="1"/>
</dbReference>
<evidence type="ECO:0000256" key="1">
    <source>
        <dbReference type="ARBA" id="ARBA00001946"/>
    </source>
</evidence>
<dbReference type="InterPro" id="IPR006439">
    <property type="entry name" value="HAD-SF_hydro_IA"/>
</dbReference>
<keyword evidence="3" id="KW-0479">Metal-binding</keyword>
<keyword evidence="4" id="KW-0460">Magnesium</keyword>
<dbReference type="GO" id="GO:0016787">
    <property type="term" value="F:hydrolase activity"/>
    <property type="evidence" value="ECO:0007669"/>
    <property type="project" value="UniProtKB-KW"/>
</dbReference>
<evidence type="ECO:0000256" key="3">
    <source>
        <dbReference type="ARBA" id="ARBA00022723"/>
    </source>
</evidence>
<organism evidence="5 6">
    <name type="scientific">Ancylobacter crimeensis</name>
    <dbReference type="NCBI Taxonomy" id="2579147"/>
    <lineage>
        <taxon>Bacteria</taxon>
        <taxon>Pseudomonadati</taxon>
        <taxon>Pseudomonadota</taxon>
        <taxon>Alphaproteobacteria</taxon>
        <taxon>Hyphomicrobiales</taxon>
        <taxon>Xanthobacteraceae</taxon>
        <taxon>Ancylobacter</taxon>
    </lineage>
</organism>
<proteinExistence type="inferred from homology"/>